<proteinExistence type="predicted"/>
<evidence type="ECO:0000259" key="2">
    <source>
        <dbReference type="Pfam" id="PF00139"/>
    </source>
</evidence>
<evidence type="ECO:0000256" key="1">
    <source>
        <dbReference type="SAM" id="SignalP"/>
    </source>
</evidence>
<dbReference type="EnsemblBacteria" id="ABF40486">
    <property type="protein sequence ID" value="ABF40486"/>
    <property type="gene ID" value="Acid345_1484"/>
</dbReference>
<feature type="domain" description="GH29D-like beta-sandwich" evidence="3">
    <location>
        <begin position="850"/>
        <end position="911"/>
    </location>
</feature>
<feature type="domain" description="Legume lectin" evidence="2">
    <location>
        <begin position="629"/>
        <end position="840"/>
    </location>
</feature>
<evidence type="ECO:0000259" key="3">
    <source>
        <dbReference type="Pfam" id="PF13290"/>
    </source>
</evidence>
<dbReference type="RefSeq" id="WP_011522288.1">
    <property type="nucleotide sequence ID" value="NC_008009.1"/>
</dbReference>
<organism evidence="4 5">
    <name type="scientific">Koribacter versatilis (strain Ellin345)</name>
    <dbReference type="NCBI Taxonomy" id="204669"/>
    <lineage>
        <taxon>Bacteria</taxon>
        <taxon>Pseudomonadati</taxon>
        <taxon>Acidobacteriota</taxon>
        <taxon>Terriglobia</taxon>
        <taxon>Terriglobales</taxon>
        <taxon>Candidatus Korobacteraceae</taxon>
        <taxon>Candidatus Korobacter</taxon>
    </lineage>
</organism>
<evidence type="ECO:0008006" key="6">
    <source>
        <dbReference type="Google" id="ProtNLM"/>
    </source>
</evidence>
<name>Q1IRL4_KORVE</name>
<dbReference type="Proteomes" id="UP000002432">
    <property type="component" value="Chromosome"/>
</dbReference>
<feature type="signal peptide" evidence="1">
    <location>
        <begin position="1"/>
        <end position="28"/>
    </location>
</feature>
<dbReference type="AlphaFoldDB" id="Q1IRL4"/>
<keyword evidence="1" id="KW-0732">Signal</keyword>
<evidence type="ECO:0000313" key="5">
    <source>
        <dbReference type="Proteomes" id="UP000002432"/>
    </source>
</evidence>
<dbReference type="STRING" id="204669.Acid345_1484"/>
<sequence>MLSRAKLSIRHSALPFIAVLLLTCSVLAQVPVTTYHNDTARTGQNTSETTLTTSNVNSGQFGKLFSLPVDGYVYAQPLYVPNLTVGGTPHNVLFVVTEHDSAYAFDADTSGAALWHVSFINPASGITTVDSNNDAGCGDLVPEIGITSTPVIDLATNTMYLTAKTKENGIFHLRLHALDITSGAEKFGGPVDIQGTYTVGQTTITYSPLLEAQRAGLLLQNNKVYIATASHCDNGPYHGWVFEYSVGTSPMTQHSRWVADPTGSDGGIWMAGDGPAGDASGNVYVATGNGSWDGTNNYGDSIVRLSTTSGLALSDYFTPYDQTSLNSADADLGSGGVLLLPSTAGSTAHPNLLLESGKEGTIYLLDVTGGSGHSMGHFHSGNDSQIVQSVQGQIQGTWSTPAYWNGSVYFGGSGQGPSDTVKAFSVGNGLLSSTPTSHSSTVYHFPGPTVSISSNGNSNGIAWALQNEGYLSNTAAILHAYDATNLGTELYNSNQNAARDGLGLPVKFSVPTVANGKVYVGTQAAVSVFGIVSALPQAAAPGISPYGGTFTSPVTLSLSTTVPGGVIYFTTNGTTPTLSSTKYAGKPMTFYSTVVIKAIVSAPGYNASPVSFATFTIVQPSSTINESTGFNSSGLTLNGSAALVGTRLRLTDGGTNEASSAFATAPINVQAFITDFNFQLTSASADGFTFVFQGSGANAIGASGGGLGYGPDPCCGATSPKIAKSVAIKFDLYDNAGEGPNSIGMFVSGTTPTTPAIDLTPSGLDLHSGDLLNAHFIYDGTRLTLILTDLQSGKSYGTAWRINIPAYVGGNTGWVGFTAGTGGLSAVQEILNWTYASSNLRVSPKPTVSPAGGKYFSSVQVTMTGYAGAAVYYTTDGSNPTTSSTPYTSPITITNTTTFNVMDVQSGYGPSFPSTYTYTVETPTINYGPGFSATGLQQNGSSGLNGTKLRLTNGGANQAGSAFVTTLQPDTGFTTEFTFQQTSASADGFAFVLQNNAATAIGSNGGALGYQGINHSIALKFDLYSNSGEGTNSVGLYANGAAPTTPAVDLTPSGISLHSGDTMFARITYSSNTLTLNLTDKVTSKTFTYSWTINVASTIGSTTAYAGFTGGTGGQTAIQDIISWQFGQ</sequence>
<dbReference type="Gene3D" id="2.60.120.200">
    <property type="match status" value="2"/>
</dbReference>
<protein>
    <recommendedName>
        <fullName evidence="6">Legume lectin domain-containing protein</fullName>
    </recommendedName>
</protein>
<dbReference type="EMBL" id="CP000360">
    <property type="protein sequence ID" value="ABF40486.1"/>
    <property type="molecule type" value="Genomic_DNA"/>
</dbReference>
<dbReference type="InterPro" id="IPR050258">
    <property type="entry name" value="Leguminous_Lectin"/>
</dbReference>
<dbReference type="InterPro" id="IPR001220">
    <property type="entry name" value="Legume_lectin_dom"/>
</dbReference>
<feature type="domain" description="Legume lectin" evidence="2">
    <location>
        <begin position="936"/>
        <end position="1127"/>
    </location>
</feature>
<keyword evidence="5" id="KW-1185">Reference proteome</keyword>
<dbReference type="InterPro" id="IPR013320">
    <property type="entry name" value="ConA-like_dom_sf"/>
</dbReference>
<dbReference type="Pfam" id="PF13290">
    <property type="entry name" value="CHB_HEX_C_1"/>
    <property type="match status" value="2"/>
</dbReference>
<dbReference type="GO" id="GO:0030246">
    <property type="term" value="F:carbohydrate binding"/>
    <property type="evidence" value="ECO:0007669"/>
    <property type="project" value="InterPro"/>
</dbReference>
<dbReference type="InterPro" id="IPR056573">
    <property type="entry name" value="Lectin_L-type_dom"/>
</dbReference>
<dbReference type="CDD" id="cd01951">
    <property type="entry name" value="lectin_L-type"/>
    <property type="match status" value="2"/>
</dbReference>
<dbReference type="PANTHER" id="PTHR32401">
    <property type="entry name" value="CONCANAVALIN A-LIKE LECTIN FAMILY PROTEIN"/>
    <property type="match status" value="1"/>
</dbReference>
<dbReference type="Pfam" id="PF00139">
    <property type="entry name" value="Lectin_legB"/>
    <property type="match status" value="2"/>
</dbReference>
<dbReference type="SUPFAM" id="SSF49899">
    <property type="entry name" value="Concanavalin A-like lectins/glucanases"/>
    <property type="match status" value="2"/>
</dbReference>
<feature type="chain" id="PRO_5004191170" description="Legume lectin domain-containing protein" evidence="1">
    <location>
        <begin position="29"/>
        <end position="1128"/>
    </location>
</feature>
<reference evidence="4 5" key="1">
    <citation type="journal article" date="2009" name="Appl. Environ. Microbiol.">
        <title>Three genomes from the phylum Acidobacteria provide insight into the lifestyles of these microorganisms in soils.</title>
        <authorList>
            <person name="Ward N.L."/>
            <person name="Challacombe J.F."/>
            <person name="Janssen P.H."/>
            <person name="Henrissat B."/>
            <person name="Coutinho P.M."/>
            <person name="Wu M."/>
            <person name="Xie G."/>
            <person name="Haft D.H."/>
            <person name="Sait M."/>
            <person name="Badger J."/>
            <person name="Barabote R.D."/>
            <person name="Bradley B."/>
            <person name="Brettin T.S."/>
            <person name="Brinkac L.M."/>
            <person name="Bruce D."/>
            <person name="Creasy T."/>
            <person name="Daugherty S.C."/>
            <person name="Davidsen T.M."/>
            <person name="DeBoy R.T."/>
            <person name="Detter J.C."/>
            <person name="Dodson R.J."/>
            <person name="Durkin A.S."/>
            <person name="Ganapathy A."/>
            <person name="Gwinn-Giglio M."/>
            <person name="Han C.S."/>
            <person name="Khouri H."/>
            <person name="Kiss H."/>
            <person name="Kothari S.P."/>
            <person name="Madupu R."/>
            <person name="Nelson K.E."/>
            <person name="Nelson W.C."/>
            <person name="Paulsen I."/>
            <person name="Penn K."/>
            <person name="Ren Q."/>
            <person name="Rosovitz M.J."/>
            <person name="Selengut J.D."/>
            <person name="Shrivastava S."/>
            <person name="Sullivan S.A."/>
            <person name="Tapia R."/>
            <person name="Thompson L.S."/>
            <person name="Watkins K.L."/>
            <person name="Yang Q."/>
            <person name="Yu C."/>
            <person name="Zafar N."/>
            <person name="Zhou L."/>
            <person name="Kuske C.R."/>
        </authorList>
    </citation>
    <scope>NUCLEOTIDE SEQUENCE [LARGE SCALE GENOMIC DNA]</scope>
    <source>
        <strain evidence="4 5">Ellin345</strain>
    </source>
</reference>
<dbReference type="HOGENOM" id="CLU_281843_0_0_0"/>
<gene>
    <name evidence="4" type="ordered locus">Acid345_1484</name>
</gene>
<dbReference type="InterPro" id="IPR011047">
    <property type="entry name" value="Quinoprotein_ADH-like_sf"/>
</dbReference>
<feature type="domain" description="GH29D-like beta-sandwich" evidence="3">
    <location>
        <begin position="545"/>
        <end position="611"/>
    </location>
</feature>
<accession>Q1IRL4</accession>
<dbReference type="PANTHER" id="PTHR32401:SF48">
    <property type="entry name" value="LEGUME LECTIN DOMAIN-CONTAINING PROTEIN"/>
    <property type="match status" value="1"/>
</dbReference>
<dbReference type="eggNOG" id="COG4993">
    <property type="taxonomic scope" value="Bacteria"/>
</dbReference>
<dbReference type="SUPFAM" id="SSF50998">
    <property type="entry name" value="Quinoprotein alcohol dehydrogenase-like"/>
    <property type="match status" value="1"/>
</dbReference>
<dbReference type="KEGG" id="aba:Acid345_1484"/>
<evidence type="ECO:0000313" key="4">
    <source>
        <dbReference type="EMBL" id="ABF40486.1"/>
    </source>
</evidence>
<dbReference type="InterPro" id="IPR059177">
    <property type="entry name" value="GH29D-like_dom"/>
</dbReference>
<dbReference type="OrthoDB" id="99054at2"/>
<dbReference type="eggNOG" id="COG4733">
    <property type="taxonomic scope" value="Bacteria"/>
</dbReference>